<evidence type="ECO:0000313" key="2">
    <source>
        <dbReference type="Proteomes" id="UP000223891"/>
    </source>
</evidence>
<reference evidence="2" key="1">
    <citation type="submission" date="2016-01" db="EMBL/GenBank/DDBJ databases">
        <title>Isolation and Characterization of Enterobacteria phage CBB.</title>
        <authorList>
            <person name="Buttimer C.T.H."/>
            <person name="Hendrix H."/>
            <person name="Alexandre H."/>
            <person name="O'Mahony J."/>
            <person name="Lavigne R."/>
            <person name="Coffey A."/>
        </authorList>
    </citation>
    <scope>NUCLEOTIDE SEQUENCE [LARGE SCALE GENOMIC DNA]</scope>
</reference>
<keyword evidence="2" id="KW-1185">Reference proteome</keyword>
<organism evidence="1 2">
    <name type="scientific">Pectobacterium phage vB_PcaM_CBB</name>
    <dbReference type="NCBI Taxonomy" id="2772511"/>
    <lineage>
        <taxon>Viruses</taxon>
        <taxon>Duplodnaviria</taxon>
        <taxon>Heunggongvirae</taxon>
        <taxon>Uroviricota</taxon>
        <taxon>Caudoviricetes</taxon>
        <taxon>Mimasvirus</taxon>
        <taxon>Mimasvirus CBB</taxon>
    </lineage>
</organism>
<name>A0A1L2CUD4_9CAUD</name>
<sequence>MFLRFFLSFTDSQRSGFSVGRSRAANQASDAPDFKIPLRQRTTFGAVLATIAAKMDRRTQYLNNYYHSREILVNLSEESMFQLETLCVSEYCYCTYNLETKMIGFGNTIREAYDASTEIGFPGVSIGGVSNSTKPNYMIRFYKEKPEKEKMEFTCPDGFYEQVLNELKPYIVFEKNFFFKNCTDILEREGQFLDEVIDNYYDTTIANQISYHGSTLHSTEFKYTVKMFMEDDPDILQNKDYHESGFRLLGAMCLKIMLMTDETF</sequence>
<proteinExistence type="predicted"/>
<evidence type="ECO:0000313" key="1">
    <source>
        <dbReference type="EMBL" id="AMM43635.1"/>
    </source>
</evidence>
<gene>
    <name evidence="1" type="ORF">CBB_70</name>
</gene>
<dbReference type="EMBL" id="KU574722">
    <property type="protein sequence ID" value="AMM43635.1"/>
    <property type="molecule type" value="Genomic_DNA"/>
</dbReference>
<protein>
    <submittedName>
        <fullName evidence="1">Uncharacterized protein</fullName>
    </submittedName>
</protein>
<accession>A0A1L2CUD4</accession>
<dbReference type="Proteomes" id="UP000223891">
    <property type="component" value="Segment"/>
</dbReference>